<evidence type="ECO:0000256" key="4">
    <source>
        <dbReference type="RuleBase" id="RU367091"/>
    </source>
</evidence>
<dbReference type="Pfam" id="PF22890">
    <property type="entry name" value="TPR_EMC2"/>
    <property type="match status" value="1"/>
</dbReference>
<dbReference type="InterPro" id="IPR011990">
    <property type="entry name" value="TPR-like_helical_dom_sf"/>
</dbReference>
<dbReference type="PANTHER" id="PTHR12760">
    <property type="entry name" value="TETRATRICOPEPTIDE REPEAT PROTEIN"/>
    <property type="match status" value="1"/>
</dbReference>
<keyword evidence="4" id="KW-0256">Endoplasmic reticulum</keyword>
<name>A0A9N8V930_9GLOM</name>
<protein>
    <recommendedName>
        <fullName evidence="4">ER membrane protein complex subunit 2</fullName>
    </recommendedName>
</protein>
<evidence type="ECO:0000256" key="3">
    <source>
        <dbReference type="PROSITE-ProRule" id="PRU00339"/>
    </source>
</evidence>
<feature type="domain" description="EMC2 TPR-like" evidence="5">
    <location>
        <begin position="78"/>
        <end position="183"/>
    </location>
</feature>
<evidence type="ECO:0000259" key="5">
    <source>
        <dbReference type="Pfam" id="PF22890"/>
    </source>
</evidence>
<evidence type="ECO:0000313" key="7">
    <source>
        <dbReference type="Proteomes" id="UP000789508"/>
    </source>
</evidence>
<dbReference type="Gene3D" id="1.25.40.10">
    <property type="entry name" value="Tetratricopeptide repeat domain"/>
    <property type="match status" value="1"/>
</dbReference>
<comment type="subunit">
    <text evidence="4">Component of the ER membrane protein complex (EMC).</text>
</comment>
<proteinExistence type="inferred from homology"/>
<feature type="repeat" description="TPR" evidence="3">
    <location>
        <begin position="140"/>
        <end position="173"/>
    </location>
</feature>
<dbReference type="AlphaFoldDB" id="A0A9N8V930"/>
<accession>A0A9N8V930</accession>
<dbReference type="OrthoDB" id="124397at2759"/>
<keyword evidence="1" id="KW-0677">Repeat</keyword>
<dbReference type="InterPro" id="IPR055217">
    <property type="entry name" value="TPR_EMC2"/>
</dbReference>
<dbReference type="SUPFAM" id="SSF48452">
    <property type="entry name" value="TPR-like"/>
    <property type="match status" value="1"/>
</dbReference>
<evidence type="ECO:0000313" key="6">
    <source>
        <dbReference type="EMBL" id="CAG8442746.1"/>
    </source>
</evidence>
<comment type="caution">
    <text evidence="6">The sequence shown here is derived from an EMBL/GenBank/DDBJ whole genome shotgun (WGS) entry which is preliminary data.</text>
</comment>
<comment type="similarity">
    <text evidence="4">Belongs to the EMC2 family.</text>
</comment>
<dbReference type="InterPro" id="IPR019734">
    <property type="entry name" value="TPR_rpt"/>
</dbReference>
<dbReference type="EMBL" id="CAJVPS010000026">
    <property type="protein sequence ID" value="CAG8442746.1"/>
    <property type="molecule type" value="Genomic_DNA"/>
</dbReference>
<sequence>MSNYSFSSAVTTLQELRKTGERKSDLIVSLGETIIESVWSVYEQVFIAALDLKKDKLAKICLDNLEKRFANSPRVKILEGMKLEADGKLDDALTIYRNILETDESNAAGKRIVAALKAKGQIAEAIENLTKYLDVYCNDTEAWLELSALYLDQHLYLQARFCLEEVILLQPQNHLSHLKYAEILYTSDNIQLALREYCRVVELCDDYLRALYGIKLCTERLLSLENTSSSSSSHQPSKSQAPTNSYDAKILSELKLLATERILNTYSRKSRDNATDKSNEFKKYIIEWLQAP</sequence>
<dbReference type="Proteomes" id="UP000789508">
    <property type="component" value="Unassembled WGS sequence"/>
</dbReference>
<reference evidence="6" key="1">
    <citation type="submission" date="2021-06" db="EMBL/GenBank/DDBJ databases">
        <authorList>
            <person name="Kallberg Y."/>
            <person name="Tangrot J."/>
            <person name="Rosling A."/>
        </authorList>
    </citation>
    <scope>NUCLEOTIDE SEQUENCE</scope>
    <source>
        <strain evidence="6">FL130A</strain>
    </source>
</reference>
<keyword evidence="2 3" id="KW-0802">TPR repeat</keyword>
<gene>
    <name evidence="6" type="ORF">ALEPTO_LOCUS447</name>
</gene>
<dbReference type="PROSITE" id="PS50005">
    <property type="entry name" value="TPR"/>
    <property type="match status" value="1"/>
</dbReference>
<comment type="subcellular location">
    <subcellularLocation>
        <location evidence="4">Endoplasmic reticulum membrane</location>
        <topology evidence="4">Peripheral membrane protein</topology>
        <orientation evidence="4">Cytoplasmic side</orientation>
    </subcellularLocation>
</comment>
<keyword evidence="4" id="KW-0472">Membrane</keyword>
<evidence type="ECO:0000256" key="1">
    <source>
        <dbReference type="ARBA" id="ARBA00022737"/>
    </source>
</evidence>
<dbReference type="SMART" id="SM00028">
    <property type="entry name" value="TPR"/>
    <property type="match status" value="2"/>
</dbReference>
<evidence type="ECO:0000256" key="2">
    <source>
        <dbReference type="ARBA" id="ARBA00022803"/>
    </source>
</evidence>
<keyword evidence="7" id="KW-1185">Reference proteome</keyword>
<dbReference type="InterPro" id="IPR039856">
    <property type="entry name" value="EMC2-like"/>
</dbReference>
<comment type="function">
    <text evidence="4">Part of the endoplasmic reticulum membrane protein complex (EMC) that enables the energy-independent insertion into endoplasmic reticulum membranes of newly synthesized membrane proteins.</text>
</comment>
<dbReference type="GO" id="GO:0072546">
    <property type="term" value="C:EMC complex"/>
    <property type="evidence" value="ECO:0007669"/>
    <property type="project" value="UniProtKB-UniRule"/>
</dbReference>
<organism evidence="6 7">
    <name type="scientific">Ambispora leptoticha</name>
    <dbReference type="NCBI Taxonomy" id="144679"/>
    <lineage>
        <taxon>Eukaryota</taxon>
        <taxon>Fungi</taxon>
        <taxon>Fungi incertae sedis</taxon>
        <taxon>Mucoromycota</taxon>
        <taxon>Glomeromycotina</taxon>
        <taxon>Glomeromycetes</taxon>
        <taxon>Archaeosporales</taxon>
        <taxon>Ambisporaceae</taxon>
        <taxon>Ambispora</taxon>
    </lineage>
</organism>